<evidence type="ECO:0000313" key="1">
    <source>
        <dbReference type="EMBL" id="OQD82279.1"/>
    </source>
</evidence>
<dbReference type="SUPFAM" id="SSF69304">
    <property type="entry name" value="Tricorn protease N-terminal domain"/>
    <property type="match status" value="1"/>
</dbReference>
<evidence type="ECO:0008006" key="3">
    <source>
        <dbReference type="Google" id="ProtNLM"/>
    </source>
</evidence>
<proteinExistence type="predicted"/>
<dbReference type="InterPro" id="IPR011659">
    <property type="entry name" value="WD40"/>
</dbReference>
<dbReference type="Pfam" id="PF07676">
    <property type="entry name" value="PD40"/>
    <property type="match status" value="6"/>
</dbReference>
<dbReference type="Gene3D" id="2.120.10.30">
    <property type="entry name" value="TolB, C-terminal domain"/>
    <property type="match status" value="3"/>
</dbReference>
<comment type="caution">
    <text evidence="1">The sequence shown here is derived from an EMBL/GenBank/DDBJ whole genome shotgun (WGS) entry which is preliminary data.</text>
</comment>
<dbReference type="STRING" id="416450.A0A1V6PZ55"/>
<reference evidence="2" key="1">
    <citation type="journal article" date="2017" name="Nat. Microbiol.">
        <title>Global analysis of biosynthetic gene clusters reveals vast potential of secondary metabolite production in Penicillium species.</title>
        <authorList>
            <person name="Nielsen J.C."/>
            <person name="Grijseels S."/>
            <person name="Prigent S."/>
            <person name="Ji B."/>
            <person name="Dainat J."/>
            <person name="Nielsen K.F."/>
            <person name="Frisvad J.C."/>
            <person name="Workman M."/>
            <person name="Nielsen J."/>
        </authorList>
    </citation>
    <scope>NUCLEOTIDE SEQUENCE [LARGE SCALE GENOMIC DNA]</scope>
    <source>
        <strain evidence="2">IBT 31811</strain>
    </source>
</reference>
<organism evidence="1 2">
    <name type="scientific">Penicillium antarcticum</name>
    <dbReference type="NCBI Taxonomy" id="416450"/>
    <lineage>
        <taxon>Eukaryota</taxon>
        <taxon>Fungi</taxon>
        <taxon>Dikarya</taxon>
        <taxon>Ascomycota</taxon>
        <taxon>Pezizomycotina</taxon>
        <taxon>Eurotiomycetes</taxon>
        <taxon>Eurotiomycetidae</taxon>
        <taxon>Eurotiales</taxon>
        <taxon>Aspergillaceae</taxon>
        <taxon>Penicillium</taxon>
    </lineage>
</organism>
<dbReference type="InterPro" id="IPR011042">
    <property type="entry name" value="6-blade_b-propeller_TolB-like"/>
</dbReference>
<dbReference type="AlphaFoldDB" id="A0A1V6PZ55"/>
<dbReference type="SUPFAM" id="SSF82171">
    <property type="entry name" value="DPP6 N-terminal domain-like"/>
    <property type="match status" value="1"/>
</dbReference>
<protein>
    <recommendedName>
        <fullName evidence="3">Dipeptidylpeptidase IV N-terminal domain-containing protein</fullName>
    </recommendedName>
</protein>
<dbReference type="Gene3D" id="2.120.10.60">
    <property type="entry name" value="Tricorn protease N-terminal domain"/>
    <property type="match status" value="1"/>
</dbReference>
<dbReference type="PANTHER" id="PTHR32161:SF8">
    <property type="entry name" value="DPP6 N-TERMINAL DOMAIN-LIKE PROTEIN"/>
    <property type="match status" value="1"/>
</dbReference>
<keyword evidence="2" id="KW-1185">Reference proteome</keyword>
<sequence>MGTSLREGGFGVGGKDWATTLKGNDRSFRNYIAPKIWYKYESTVWIKAALSPRCGHLLFCHSFAMHFSTSAALLGLALPTALALCPYAEQMKVDKRNTLPPHPVSPRGLPTSDKKGIFYMNRIAPGTSELYVANVDGTNERPLLSDSIYEYHASFSPDGEWITFTAERNGDGNSDIYRVRTNGSDMEELVATSSVEDGAVMSPNGKQVAYVSTANGYKANIWVLDLESGKKWNLTDTASTAANASLPDGYFRPSWSPDGQWIAFSSDRNSGWYGHGDPTFLGVTGWEHTQELSIYAIRPNGSDFRRVVSKSGYSLGSPKWSPSGKRILFYEMTRENTWNSHRPESIDSANSTLVSVDFATGAGRRVEVEGSGVKIFPQYLSESTVAYFAKGAGKEGLHTSSGGFVNTSSVTIRSPAWSADGKKVVYEKTTWSVRPMDKKLYSWDTEWEYRFTDVFPQLSNTNMIAMTEKQLGNSSIVSLNANGTDEHLVYNDMTSDFLDASSIAMGTAGAFNPAWSPDGNWLTFGVGFWFQGRATGGGWLVRATANGTYSEVLLDSQTTLESNNSVINHGFPSFSHDGKKIVYRIWGTNSTLGDKSQLGLRLLDLETGKVSVLTTEWDNLPFFSPDGKRIVFTRKTSSYNYDICTMASDGSDIKVLTSSGANDAHAVWTWDGRIAYSTGMFGFQYECALYDQTFQPYGQVVVMDADGSNKRVLTDSIWEDSMPMYVPNDKLHGFQKTARRDPGDRF</sequence>
<gene>
    <name evidence="1" type="ORF">PENANT_c022G03813</name>
</gene>
<name>A0A1V6PZ55_9EURO</name>
<dbReference type="Proteomes" id="UP000191672">
    <property type="component" value="Unassembled WGS sequence"/>
</dbReference>
<dbReference type="PANTHER" id="PTHR32161">
    <property type="entry name" value="DPP6 N-TERMINAL DOMAIN-LIKE PROTEIN"/>
    <property type="match status" value="1"/>
</dbReference>
<dbReference type="EMBL" id="MDYN01000022">
    <property type="protein sequence ID" value="OQD82279.1"/>
    <property type="molecule type" value="Genomic_DNA"/>
</dbReference>
<accession>A0A1V6PZ55</accession>
<evidence type="ECO:0000313" key="2">
    <source>
        <dbReference type="Proteomes" id="UP000191672"/>
    </source>
</evidence>